<feature type="transmembrane region" description="Helical" evidence="5">
    <location>
        <begin position="213"/>
        <end position="233"/>
    </location>
</feature>
<proteinExistence type="predicted"/>
<dbReference type="Proteomes" id="UP000053237">
    <property type="component" value="Unassembled WGS sequence"/>
</dbReference>
<feature type="transmembrane region" description="Helical" evidence="5">
    <location>
        <begin position="373"/>
        <end position="392"/>
    </location>
</feature>
<evidence type="ECO:0000256" key="5">
    <source>
        <dbReference type="SAM" id="Phobius"/>
    </source>
</evidence>
<dbReference type="OrthoDB" id="111279at2759"/>
<organism evidence="7 8">
    <name type="scientific">Albugo candida</name>
    <dbReference type="NCBI Taxonomy" id="65357"/>
    <lineage>
        <taxon>Eukaryota</taxon>
        <taxon>Sar</taxon>
        <taxon>Stramenopiles</taxon>
        <taxon>Oomycota</taxon>
        <taxon>Peronosporomycetes</taxon>
        <taxon>Albuginales</taxon>
        <taxon>Albuginaceae</taxon>
        <taxon>Albugo</taxon>
    </lineage>
</organism>
<dbReference type="Gene3D" id="1.20.1740.10">
    <property type="entry name" value="Amino acid/polyamine transporter I"/>
    <property type="match status" value="1"/>
</dbReference>
<evidence type="ECO:0000256" key="1">
    <source>
        <dbReference type="ARBA" id="ARBA00004141"/>
    </source>
</evidence>
<feature type="transmembrane region" description="Helical" evidence="5">
    <location>
        <begin position="430"/>
        <end position="452"/>
    </location>
</feature>
<dbReference type="Pfam" id="PF13906">
    <property type="entry name" value="AA_permease_C"/>
    <property type="match status" value="1"/>
</dbReference>
<evidence type="ECO:0000313" key="8">
    <source>
        <dbReference type="Proteomes" id="UP000053237"/>
    </source>
</evidence>
<dbReference type="PANTHER" id="PTHR43243:SF82">
    <property type="entry name" value="CATIONIC AMINO ACID TRANSPORTER C-TERMINAL DOMAIN-CONTAINING PROTEIN"/>
    <property type="match status" value="1"/>
</dbReference>
<feature type="transmembrane region" description="Helical" evidence="5">
    <location>
        <begin position="28"/>
        <end position="47"/>
    </location>
</feature>
<keyword evidence="3 5" id="KW-1133">Transmembrane helix</keyword>
<accession>A0A024GDJ2</accession>
<feature type="transmembrane region" description="Helical" evidence="5">
    <location>
        <begin position="297"/>
        <end position="319"/>
    </location>
</feature>
<evidence type="ECO:0000256" key="2">
    <source>
        <dbReference type="ARBA" id="ARBA00022692"/>
    </source>
</evidence>
<feature type="transmembrane region" description="Helical" evidence="5">
    <location>
        <begin position="59"/>
        <end position="79"/>
    </location>
</feature>
<feature type="transmembrane region" description="Helical" evidence="5">
    <location>
        <begin position="490"/>
        <end position="509"/>
    </location>
</feature>
<dbReference type="Pfam" id="PF13520">
    <property type="entry name" value="AA_permease_2"/>
    <property type="match status" value="1"/>
</dbReference>
<evidence type="ECO:0000259" key="6">
    <source>
        <dbReference type="Pfam" id="PF13906"/>
    </source>
</evidence>
<feature type="transmembrane region" description="Helical" evidence="5">
    <location>
        <begin position="91"/>
        <end position="111"/>
    </location>
</feature>
<keyword evidence="8" id="KW-1185">Reference proteome</keyword>
<dbReference type="InterPro" id="IPR002293">
    <property type="entry name" value="AA/rel_permease1"/>
</dbReference>
<dbReference type="EMBL" id="CAIX01000080">
    <property type="protein sequence ID" value="CCI44838.1"/>
    <property type="molecule type" value="Genomic_DNA"/>
</dbReference>
<dbReference type="GO" id="GO:0016020">
    <property type="term" value="C:membrane"/>
    <property type="evidence" value="ECO:0007669"/>
    <property type="project" value="UniProtKB-SubCell"/>
</dbReference>
<dbReference type="InterPro" id="IPR029485">
    <property type="entry name" value="CAT_C"/>
</dbReference>
<evidence type="ECO:0000256" key="4">
    <source>
        <dbReference type="ARBA" id="ARBA00023136"/>
    </source>
</evidence>
<feature type="transmembrane region" description="Helical" evidence="5">
    <location>
        <begin position="347"/>
        <end position="367"/>
    </location>
</feature>
<protein>
    <recommendedName>
        <fullName evidence="6">Cationic amino acid transporter C-terminal domain-containing protein</fullName>
    </recommendedName>
</protein>
<sequence>MHDITRRKPLNVIEAQDIKNELPRSLSLFDLICIGIGGTIGSGIFATTGDIISKSAGPAAAISWILGGVVCSVNAFAYMELTTRVPSPGSTYAYTYHAIGEFPAVIAAWLLTLEYGISGAGVARSWADIVESCFPVGTYHWLNLEYSSILGALVQASSAVILLIGVQCSKLFVNTFTVAKVGVVIFIIIAGFIAMQPEFMTPFVPERQIIDNASFFGVQGILTGATQAFFGYVGFDEICCLAAEAKNPNKVMPIAVIGTILITTFLSVLASLVLSGMIDYHDATTFDAGFENVGWKWAGTIVTIGEIITMPVVVLVGFLAQPRLNYALACDGLLPQIFAKVDADGNMFWNTLITGIFLTLVAFAVPFSTLWDIVSFGILLSFILANSSLLLVRTRPKSPNLAPALTNGIVVCSGFAAFILHNGYQESESILYLISFIVCLVLVAIFNVIMYFKCPQIAKNTACFWSPLVPFLPSISILMDWYLIAQLSTISIMLGCAWIGLGAGLYFMYGFRNASSRSNWSNVFTSGIHLESPASRKSESLSHPYQKSEDEATMKVLRKI</sequence>
<feature type="transmembrane region" description="Helical" evidence="5">
    <location>
        <begin position="254"/>
        <end position="277"/>
    </location>
</feature>
<keyword evidence="2 5" id="KW-0812">Transmembrane</keyword>
<evidence type="ECO:0000256" key="3">
    <source>
        <dbReference type="ARBA" id="ARBA00022989"/>
    </source>
</evidence>
<comment type="subcellular location">
    <subcellularLocation>
        <location evidence="1">Membrane</location>
        <topology evidence="1">Multi-pass membrane protein</topology>
    </subcellularLocation>
</comment>
<reference evidence="7 8" key="1">
    <citation type="submission" date="2012-05" db="EMBL/GenBank/DDBJ databases">
        <title>Recombination and specialization in a pathogen metapopulation.</title>
        <authorList>
            <person name="Gardiner A."/>
            <person name="Kemen E."/>
            <person name="Schultz-Larsen T."/>
            <person name="MacLean D."/>
            <person name="Van Oosterhout C."/>
            <person name="Jones J.D.G."/>
        </authorList>
    </citation>
    <scope>NUCLEOTIDE SEQUENCE [LARGE SCALE GENOMIC DNA]</scope>
    <source>
        <strain evidence="7 8">Ac Nc2</strain>
    </source>
</reference>
<feature type="transmembrane region" description="Helical" evidence="5">
    <location>
        <begin position="171"/>
        <end position="193"/>
    </location>
</feature>
<feature type="transmembrane region" description="Helical" evidence="5">
    <location>
        <begin position="464"/>
        <end position="484"/>
    </location>
</feature>
<feature type="transmembrane region" description="Helical" evidence="5">
    <location>
        <begin position="146"/>
        <end position="164"/>
    </location>
</feature>
<dbReference type="GO" id="GO:0015171">
    <property type="term" value="F:amino acid transmembrane transporter activity"/>
    <property type="evidence" value="ECO:0007669"/>
    <property type="project" value="TreeGrafter"/>
</dbReference>
<comment type="caution">
    <text evidence="7">The sequence shown here is derived from an EMBL/GenBank/DDBJ whole genome shotgun (WGS) entry which is preliminary data.</text>
</comment>
<keyword evidence="4 5" id="KW-0472">Membrane</keyword>
<dbReference type="InParanoid" id="A0A024GDJ2"/>
<feature type="transmembrane region" description="Helical" evidence="5">
    <location>
        <begin position="404"/>
        <end position="424"/>
    </location>
</feature>
<gene>
    <name evidence="7" type="ORF">BN9_056620</name>
</gene>
<evidence type="ECO:0000313" key="7">
    <source>
        <dbReference type="EMBL" id="CCI44838.1"/>
    </source>
</evidence>
<dbReference type="AlphaFoldDB" id="A0A024GDJ2"/>
<name>A0A024GDJ2_9STRA</name>
<feature type="domain" description="Cationic amino acid transporter C-terminal" evidence="6">
    <location>
        <begin position="464"/>
        <end position="513"/>
    </location>
</feature>
<dbReference type="PANTHER" id="PTHR43243">
    <property type="entry name" value="INNER MEMBRANE TRANSPORTER YGJI-RELATED"/>
    <property type="match status" value="1"/>
</dbReference>
<dbReference type="STRING" id="65357.A0A024GDJ2"/>